<dbReference type="RefSeq" id="XP_035549754.1">
    <property type="nucleotide sequence ID" value="XM_035693861.1"/>
</dbReference>
<reference evidence="4" key="1">
    <citation type="submission" date="2025-08" db="UniProtKB">
        <authorList>
            <consortium name="RefSeq"/>
        </authorList>
    </citation>
    <scope>IDENTIFICATION</scope>
    <source>
        <tissue evidence="4">Leaves</tissue>
    </source>
</reference>
<proteinExistence type="predicted"/>
<accession>A0A6P9EQ69</accession>
<evidence type="ECO:0000259" key="1">
    <source>
        <dbReference type="Pfam" id="PF03101"/>
    </source>
</evidence>
<gene>
    <name evidence="4" type="primary">LOC118349434</name>
</gene>
<dbReference type="OrthoDB" id="747268at2759"/>
<feature type="domain" description="FAR1" evidence="1">
    <location>
        <begin position="44"/>
        <end position="128"/>
    </location>
</feature>
<dbReference type="GeneID" id="118349434"/>
<name>A0A6P9EQ69_JUGRE</name>
<evidence type="ECO:0000313" key="4">
    <source>
        <dbReference type="RefSeq" id="XP_035549754.1"/>
    </source>
</evidence>
<dbReference type="KEGG" id="jre:118349434"/>
<evidence type="ECO:0000313" key="3">
    <source>
        <dbReference type="Proteomes" id="UP000235220"/>
    </source>
</evidence>
<dbReference type="Proteomes" id="UP000235220">
    <property type="component" value="Chromosome 9"/>
</dbReference>
<dbReference type="InterPro" id="IPR004330">
    <property type="entry name" value="FAR1_DNA_bnd_dom"/>
</dbReference>
<dbReference type="InterPro" id="IPR018289">
    <property type="entry name" value="MULE_transposase_dom"/>
</dbReference>
<feature type="domain" description="MULE transposase" evidence="2">
    <location>
        <begin position="218"/>
        <end position="306"/>
    </location>
</feature>
<protein>
    <submittedName>
        <fullName evidence="4">Protein FAR1-RELATED SEQUENCE 5-like</fullName>
    </submittedName>
</protein>
<keyword evidence="3" id="KW-1185">Reference proteome</keyword>
<dbReference type="Pfam" id="PF03101">
    <property type="entry name" value="FAR1"/>
    <property type="match status" value="1"/>
</dbReference>
<dbReference type="PANTHER" id="PTHR47718">
    <property type="entry name" value="OS01G0519700 PROTEIN"/>
    <property type="match status" value="1"/>
</dbReference>
<dbReference type="InParanoid" id="A0A6P9EQ69"/>
<dbReference type="AlphaFoldDB" id="A0A6P9EQ69"/>
<dbReference type="PANTHER" id="PTHR47718:SF13">
    <property type="entry name" value="OS09G0290500 PROTEIN"/>
    <property type="match status" value="1"/>
</dbReference>
<sequence>MDSDMEHADIEYDEVKVDNENECAEIIDEPNVGMIFSSGEYILSYYMKYGKHEGFGVCKQNSKQDDDGNVRWFTLVFVREGTSKSKATNVLKARQTDKIGYMVKINVTMNDEGVYILTKVNLEHTHICSPGKARYFKCFKKIDTHVVKRLEINDEIEIQMSNNFKSLVVEAGGYDKLSFGENECQNYIDKERQLRLGVDGVEALYAQSRGMYELFGDVITFDKTYLTNAYKMPFAPFVGVNHNGQSIIFGCELISNEDAHTFEWLFKSWLKCMKDQPPSAIITYQDKAIQIVIARVFPASRHHFCL</sequence>
<organism evidence="3 4">
    <name type="scientific">Juglans regia</name>
    <name type="common">English walnut</name>
    <dbReference type="NCBI Taxonomy" id="51240"/>
    <lineage>
        <taxon>Eukaryota</taxon>
        <taxon>Viridiplantae</taxon>
        <taxon>Streptophyta</taxon>
        <taxon>Embryophyta</taxon>
        <taxon>Tracheophyta</taxon>
        <taxon>Spermatophyta</taxon>
        <taxon>Magnoliopsida</taxon>
        <taxon>eudicotyledons</taxon>
        <taxon>Gunneridae</taxon>
        <taxon>Pentapetalae</taxon>
        <taxon>rosids</taxon>
        <taxon>fabids</taxon>
        <taxon>Fagales</taxon>
        <taxon>Juglandaceae</taxon>
        <taxon>Juglans</taxon>
    </lineage>
</organism>
<dbReference type="Pfam" id="PF10551">
    <property type="entry name" value="MULE"/>
    <property type="match status" value="1"/>
</dbReference>
<evidence type="ECO:0000259" key="2">
    <source>
        <dbReference type="Pfam" id="PF10551"/>
    </source>
</evidence>